<dbReference type="CDD" id="cd18787">
    <property type="entry name" value="SF2_C_DEAD"/>
    <property type="match status" value="1"/>
</dbReference>
<evidence type="ECO:0000256" key="4">
    <source>
        <dbReference type="ARBA" id="ARBA00012552"/>
    </source>
</evidence>
<dbReference type="PROSITE" id="PS00039">
    <property type="entry name" value="DEAD_ATP_HELICASE"/>
    <property type="match status" value="1"/>
</dbReference>
<comment type="caution">
    <text evidence="19">The sequence shown here is derived from an EMBL/GenBank/DDBJ whole genome shotgun (WGS) entry which is preliminary data.</text>
</comment>
<evidence type="ECO:0000256" key="6">
    <source>
        <dbReference type="ARBA" id="ARBA00022552"/>
    </source>
</evidence>
<dbReference type="Pfam" id="PF00271">
    <property type="entry name" value="Helicase_C"/>
    <property type="match status" value="1"/>
</dbReference>
<evidence type="ECO:0000256" key="15">
    <source>
        <dbReference type="SAM" id="MobiDB-lite"/>
    </source>
</evidence>
<dbReference type="OrthoDB" id="10261375at2759"/>
<dbReference type="SMART" id="SM01123">
    <property type="entry name" value="DBP10CT"/>
    <property type="match status" value="1"/>
</dbReference>
<dbReference type="InterPro" id="IPR000629">
    <property type="entry name" value="RNA-helicase_DEAD-box_CS"/>
</dbReference>
<evidence type="ECO:0000256" key="2">
    <source>
        <dbReference type="ARBA" id="ARBA00004604"/>
    </source>
</evidence>
<evidence type="ECO:0000256" key="10">
    <source>
        <dbReference type="ARBA" id="ARBA00022840"/>
    </source>
</evidence>
<dbReference type="SMART" id="SM00490">
    <property type="entry name" value="HELICc"/>
    <property type="match status" value="1"/>
</dbReference>
<comment type="function">
    <text evidence="1">ATP-binding RNA helicase involved in the biogenesis of 60S ribosomal subunits and is required for the normal formation of 25S and 5.8S rRNAs.</text>
</comment>
<evidence type="ECO:0000256" key="14">
    <source>
        <dbReference type="PROSITE-ProRule" id="PRU00552"/>
    </source>
</evidence>
<feature type="compositionally biased region" description="Basic and acidic residues" evidence="15">
    <location>
        <begin position="779"/>
        <end position="800"/>
    </location>
</feature>
<accession>A0A1Y2FBM7</accession>
<evidence type="ECO:0000256" key="13">
    <source>
        <dbReference type="ARBA" id="ARBA00047984"/>
    </source>
</evidence>
<dbReference type="GO" id="GO:0016887">
    <property type="term" value="F:ATP hydrolysis activity"/>
    <property type="evidence" value="ECO:0007669"/>
    <property type="project" value="RHEA"/>
</dbReference>
<dbReference type="SMART" id="SM00487">
    <property type="entry name" value="DEXDc"/>
    <property type="match status" value="1"/>
</dbReference>
<feature type="domain" description="DEAD-box RNA helicase Q" evidence="18">
    <location>
        <begin position="67"/>
        <end position="95"/>
    </location>
</feature>
<dbReference type="InterPro" id="IPR014001">
    <property type="entry name" value="Helicase_ATP-bd"/>
</dbReference>
<reference evidence="19 20" key="1">
    <citation type="submission" date="2016-07" db="EMBL/GenBank/DDBJ databases">
        <title>Pervasive Adenine N6-methylation of Active Genes in Fungi.</title>
        <authorList>
            <consortium name="DOE Joint Genome Institute"/>
            <person name="Mondo S.J."/>
            <person name="Dannebaum R.O."/>
            <person name="Kuo R.C."/>
            <person name="Labutti K."/>
            <person name="Haridas S."/>
            <person name="Kuo A."/>
            <person name="Salamov A."/>
            <person name="Ahrendt S.R."/>
            <person name="Lipzen A."/>
            <person name="Sullivan W."/>
            <person name="Andreopoulos W.B."/>
            <person name="Clum A."/>
            <person name="Lindquist E."/>
            <person name="Daum C."/>
            <person name="Ramamoorthy G.K."/>
            <person name="Gryganskyi A."/>
            <person name="Culley D."/>
            <person name="Magnuson J.K."/>
            <person name="James T.Y."/>
            <person name="O'Malley M.A."/>
            <person name="Stajich J.E."/>
            <person name="Spatafora J.W."/>
            <person name="Visel A."/>
            <person name="Grigoriev I.V."/>
        </authorList>
    </citation>
    <scope>NUCLEOTIDE SEQUENCE [LARGE SCALE GENOMIC DNA]</scope>
    <source>
        <strain evidence="19 20">12-1054</strain>
    </source>
</reference>
<dbReference type="GO" id="GO:0003724">
    <property type="term" value="F:RNA helicase activity"/>
    <property type="evidence" value="ECO:0007669"/>
    <property type="project" value="UniProtKB-EC"/>
</dbReference>
<sequence>MREHSPAASEPDIDFTGALLAETNDDGGLSDDSDSAFIQAAQHAANRKPSAQVNAGTGKQGKKSAGSAFQTMGLLPSLIKAITHKGFKVPTPIQRKTIPLVLEKRDVVGMARTGSGKTAAFVIPMIQHLKAHTAKSGARAIIMSPSRELAIQTLRVVKELGKGTDLKTILLVGGDSLEEHFAAMSGNPDIIIATPGRFLHIKVEMSLSLSSVEYIVFDEADRLFEMGFSNQLTEVLHALPATRQTLLFSATLPVSLVEFAKAGLTDPILVRLDVDSKISSDLESAFFSVQTTEKEGALLYLLSDVIKLETQLEKKKEKKRKREQVAPNATIIFACTKHHVDYLATLLTKAGYKVSYIYGALDQTARRNQIDSFKSGETNVLVVTDVAARGIDIPILANVINYDFPAQPKIFVHRVGRTARAGKRGWAYSLVRAEDCAYVLDLQLFLSRRLVLGTEQQTGVDFTKDVVLGCLPRDGVERGSEWANKAVSDDVDLKAMKSVTVKGERLYLKTRPTASTDSIRRAKEVIRSDAWMTLSPLVNAATSADADRLAMLKRVGSFRPHETVFEIGHRGNNEAANVMRTRRHKVVIGARPAADLETEAPAAKEEAQPQEEEAEEAVIEAAFEEPQAKRKKRKLQGFRDTENYMAHYDPSANAMDHAYDVNSFAEAARNEQLDLATDEGKDAKGVRIGGKVWDSKQKKFVMAANLTDGSHGDKNRMIRGESGVKIPATYQAGRFRAWQTATKNRGAEVMPLDTMAPGGRGGRGAGAGKYKHAGMKAPKAADKFRDDYHVQKKRIQEANERTGGPGAKTELKSSHQIRKDRDLKAKRKDKNARPSKKGGKKRR</sequence>
<dbReference type="RefSeq" id="XP_040724698.1">
    <property type="nucleotide sequence ID" value="XM_040871765.1"/>
</dbReference>
<evidence type="ECO:0000256" key="1">
    <source>
        <dbReference type="ARBA" id="ARBA00003706"/>
    </source>
</evidence>
<dbReference type="InterPro" id="IPR014014">
    <property type="entry name" value="RNA_helicase_DEAD_Q_motif"/>
</dbReference>
<dbReference type="InterPro" id="IPR012541">
    <property type="entry name" value="DBP10_C"/>
</dbReference>
<dbReference type="EMBL" id="MCFI01000011">
    <property type="protein sequence ID" value="ORY81322.1"/>
    <property type="molecule type" value="Genomic_DNA"/>
</dbReference>
<evidence type="ECO:0000256" key="8">
    <source>
        <dbReference type="ARBA" id="ARBA00022801"/>
    </source>
</evidence>
<name>A0A1Y2FBM7_PROLT</name>
<dbReference type="Proteomes" id="UP000193685">
    <property type="component" value="Unassembled WGS sequence"/>
</dbReference>
<dbReference type="Pfam" id="PF08147">
    <property type="entry name" value="DBP10CT"/>
    <property type="match status" value="1"/>
</dbReference>
<comment type="subcellular location">
    <subcellularLocation>
        <location evidence="2">Nucleus</location>
        <location evidence="2">Nucleolus</location>
    </subcellularLocation>
</comment>
<dbReference type="GO" id="GO:0005829">
    <property type="term" value="C:cytosol"/>
    <property type="evidence" value="ECO:0007669"/>
    <property type="project" value="TreeGrafter"/>
</dbReference>
<feature type="compositionally biased region" description="Acidic residues" evidence="15">
    <location>
        <begin position="23"/>
        <end position="34"/>
    </location>
</feature>
<dbReference type="Pfam" id="PF00270">
    <property type="entry name" value="DEAD"/>
    <property type="match status" value="1"/>
</dbReference>
<keyword evidence="7" id="KW-0547">Nucleotide-binding</keyword>
<keyword evidence="5" id="KW-0690">Ribosome biogenesis</keyword>
<dbReference type="Gene3D" id="3.40.50.300">
    <property type="entry name" value="P-loop containing nucleotide triphosphate hydrolases"/>
    <property type="match status" value="2"/>
</dbReference>
<proteinExistence type="inferred from homology"/>
<evidence type="ECO:0000313" key="20">
    <source>
        <dbReference type="Proteomes" id="UP000193685"/>
    </source>
</evidence>
<keyword evidence="12" id="KW-0539">Nucleus</keyword>
<dbReference type="InterPro" id="IPR011545">
    <property type="entry name" value="DEAD/DEAH_box_helicase_dom"/>
</dbReference>
<feature type="compositionally biased region" description="Basic and acidic residues" evidence="15">
    <location>
        <begin position="809"/>
        <end position="823"/>
    </location>
</feature>
<dbReference type="PANTHER" id="PTHR47959">
    <property type="entry name" value="ATP-DEPENDENT RNA HELICASE RHLE-RELATED"/>
    <property type="match status" value="1"/>
</dbReference>
<keyword evidence="8" id="KW-0378">Hydrolase</keyword>
<feature type="domain" description="Helicase C-terminal" evidence="17">
    <location>
        <begin position="307"/>
        <end position="467"/>
    </location>
</feature>
<dbReference type="FunFam" id="3.40.50.300:FF:000865">
    <property type="entry name" value="ATP-dependent RNA helicase DDX54"/>
    <property type="match status" value="1"/>
</dbReference>
<feature type="domain" description="Helicase ATP-binding" evidence="16">
    <location>
        <begin position="98"/>
        <end position="270"/>
    </location>
</feature>
<keyword evidence="6" id="KW-0698">rRNA processing</keyword>
<dbReference type="InterPro" id="IPR001650">
    <property type="entry name" value="Helicase_C-like"/>
</dbReference>
<dbReference type="PROSITE" id="PS51192">
    <property type="entry name" value="HELICASE_ATP_BIND_1"/>
    <property type="match status" value="1"/>
</dbReference>
<dbReference type="SUPFAM" id="SSF52540">
    <property type="entry name" value="P-loop containing nucleoside triphosphate hydrolases"/>
    <property type="match status" value="2"/>
</dbReference>
<keyword evidence="9 19" id="KW-0347">Helicase</keyword>
<keyword evidence="10" id="KW-0067">ATP-binding</keyword>
<dbReference type="PROSITE" id="PS51195">
    <property type="entry name" value="Q_MOTIF"/>
    <property type="match status" value="1"/>
</dbReference>
<dbReference type="GO" id="GO:0006364">
    <property type="term" value="P:rRNA processing"/>
    <property type="evidence" value="ECO:0007669"/>
    <property type="project" value="UniProtKB-KW"/>
</dbReference>
<keyword evidence="20" id="KW-1185">Reference proteome</keyword>
<dbReference type="OMA" id="EDQFGMM"/>
<evidence type="ECO:0000259" key="17">
    <source>
        <dbReference type="PROSITE" id="PS51194"/>
    </source>
</evidence>
<feature type="region of interest" description="Disordered" evidence="15">
    <location>
        <begin position="751"/>
        <end position="843"/>
    </location>
</feature>
<evidence type="ECO:0000256" key="12">
    <source>
        <dbReference type="ARBA" id="ARBA00023242"/>
    </source>
</evidence>
<dbReference type="GeneID" id="63788364"/>
<evidence type="ECO:0000313" key="19">
    <source>
        <dbReference type="EMBL" id="ORY81322.1"/>
    </source>
</evidence>
<dbReference type="InterPro" id="IPR027417">
    <property type="entry name" value="P-loop_NTPase"/>
</dbReference>
<evidence type="ECO:0000256" key="5">
    <source>
        <dbReference type="ARBA" id="ARBA00022517"/>
    </source>
</evidence>
<gene>
    <name evidence="19" type="ORF">BCR37DRAFT_398937</name>
</gene>
<evidence type="ECO:0000259" key="18">
    <source>
        <dbReference type="PROSITE" id="PS51195"/>
    </source>
</evidence>
<keyword evidence="11" id="KW-0694">RNA-binding</keyword>
<organism evidence="19 20">
    <name type="scientific">Protomyces lactucae-debilis</name>
    <dbReference type="NCBI Taxonomy" id="2754530"/>
    <lineage>
        <taxon>Eukaryota</taxon>
        <taxon>Fungi</taxon>
        <taxon>Dikarya</taxon>
        <taxon>Ascomycota</taxon>
        <taxon>Taphrinomycotina</taxon>
        <taxon>Taphrinomycetes</taxon>
        <taxon>Taphrinales</taxon>
        <taxon>Protomycetaceae</taxon>
        <taxon>Protomyces</taxon>
    </lineage>
</organism>
<dbReference type="STRING" id="56484.A0A1Y2FBM7"/>
<feature type="short sequence motif" description="Q motif" evidence="14">
    <location>
        <begin position="67"/>
        <end position="95"/>
    </location>
</feature>
<dbReference type="InterPro" id="IPR033517">
    <property type="entry name" value="DDX54/DBP10_DEAD-box_helicase"/>
</dbReference>
<dbReference type="CDD" id="cd17959">
    <property type="entry name" value="DEADc_DDX54"/>
    <property type="match status" value="1"/>
</dbReference>
<dbReference type="EC" id="3.6.4.13" evidence="4"/>
<dbReference type="AlphaFoldDB" id="A0A1Y2FBM7"/>
<protein>
    <recommendedName>
        <fullName evidence="4">RNA helicase</fullName>
        <ecNumber evidence="4">3.6.4.13</ecNumber>
    </recommendedName>
</protein>
<feature type="compositionally biased region" description="Basic residues" evidence="15">
    <location>
        <begin position="824"/>
        <end position="843"/>
    </location>
</feature>
<feature type="region of interest" description="Disordered" evidence="15">
    <location>
        <begin position="1"/>
        <end position="65"/>
    </location>
</feature>
<dbReference type="GO" id="GO:0003723">
    <property type="term" value="F:RNA binding"/>
    <property type="evidence" value="ECO:0007669"/>
    <property type="project" value="UniProtKB-KW"/>
</dbReference>
<evidence type="ECO:0000256" key="11">
    <source>
        <dbReference type="ARBA" id="ARBA00022884"/>
    </source>
</evidence>
<dbReference type="PANTHER" id="PTHR47959:SF8">
    <property type="entry name" value="RNA HELICASE"/>
    <property type="match status" value="1"/>
</dbReference>
<dbReference type="PROSITE" id="PS51194">
    <property type="entry name" value="HELICASE_CTER"/>
    <property type="match status" value="1"/>
</dbReference>
<comment type="similarity">
    <text evidence="3">Belongs to the DEAD box helicase family. DDX54/DBP10 subfamily.</text>
</comment>
<evidence type="ECO:0000256" key="7">
    <source>
        <dbReference type="ARBA" id="ARBA00022741"/>
    </source>
</evidence>
<evidence type="ECO:0000256" key="3">
    <source>
        <dbReference type="ARBA" id="ARBA00010379"/>
    </source>
</evidence>
<comment type="catalytic activity">
    <reaction evidence="13">
        <text>ATP + H2O = ADP + phosphate + H(+)</text>
        <dbReference type="Rhea" id="RHEA:13065"/>
        <dbReference type="ChEBI" id="CHEBI:15377"/>
        <dbReference type="ChEBI" id="CHEBI:15378"/>
        <dbReference type="ChEBI" id="CHEBI:30616"/>
        <dbReference type="ChEBI" id="CHEBI:43474"/>
        <dbReference type="ChEBI" id="CHEBI:456216"/>
        <dbReference type="EC" id="3.6.4.13"/>
    </reaction>
</comment>
<dbReference type="GO" id="GO:0005730">
    <property type="term" value="C:nucleolus"/>
    <property type="evidence" value="ECO:0007669"/>
    <property type="project" value="UniProtKB-SubCell"/>
</dbReference>
<feature type="compositionally biased region" description="Gly residues" evidence="15">
    <location>
        <begin position="758"/>
        <end position="767"/>
    </location>
</feature>
<evidence type="ECO:0000256" key="9">
    <source>
        <dbReference type="ARBA" id="ARBA00022806"/>
    </source>
</evidence>
<dbReference type="InterPro" id="IPR050079">
    <property type="entry name" value="DEAD_box_RNA_helicase"/>
</dbReference>
<evidence type="ECO:0000259" key="16">
    <source>
        <dbReference type="PROSITE" id="PS51192"/>
    </source>
</evidence>
<dbReference type="GO" id="GO:0005524">
    <property type="term" value="F:ATP binding"/>
    <property type="evidence" value="ECO:0007669"/>
    <property type="project" value="UniProtKB-KW"/>
</dbReference>